<gene>
    <name evidence="2" type="primary">ORF54525</name>
</gene>
<name>A0A0B6Z9K3_9EUPU</name>
<evidence type="ECO:0008006" key="3">
    <source>
        <dbReference type="Google" id="ProtNLM"/>
    </source>
</evidence>
<evidence type="ECO:0000256" key="1">
    <source>
        <dbReference type="SAM" id="Phobius"/>
    </source>
</evidence>
<proteinExistence type="predicted"/>
<organism evidence="2">
    <name type="scientific">Arion vulgaris</name>
    <dbReference type="NCBI Taxonomy" id="1028688"/>
    <lineage>
        <taxon>Eukaryota</taxon>
        <taxon>Metazoa</taxon>
        <taxon>Spiralia</taxon>
        <taxon>Lophotrochozoa</taxon>
        <taxon>Mollusca</taxon>
        <taxon>Gastropoda</taxon>
        <taxon>Heterobranchia</taxon>
        <taxon>Euthyneura</taxon>
        <taxon>Panpulmonata</taxon>
        <taxon>Eupulmonata</taxon>
        <taxon>Stylommatophora</taxon>
        <taxon>Helicina</taxon>
        <taxon>Arionoidea</taxon>
        <taxon>Arionidae</taxon>
        <taxon>Arion</taxon>
    </lineage>
</organism>
<protein>
    <recommendedName>
        <fullName evidence="3">Transmembrane protein</fullName>
    </recommendedName>
</protein>
<dbReference type="AlphaFoldDB" id="A0A0B6Z9K3"/>
<dbReference type="EMBL" id="HACG01018419">
    <property type="protein sequence ID" value="CEK65284.1"/>
    <property type="molecule type" value="Transcribed_RNA"/>
</dbReference>
<keyword evidence="1" id="KW-0472">Membrane</keyword>
<keyword evidence="1" id="KW-1133">Transmembrane helix</keyword>
<keyword evidence="1" id="KW-0812">Transmembrane</keyword>
<sequence length="65" mass="6926">MALSGLLFNIIMFLLLLLLAAYISASSNSNGKLKPPGHLKKLGSHRDPLGVTLIGKFSIPAVFYG</sequence>
<feature type="non-terminal residue" evidence="2">
    <location>
        <position position="65"/>
    </location>
</feature>
<feature type="transmembrane region" description="Helical" evidence="1">
    <location>
        <begin position="6"/>
        <end position="25"/>
    </location>
</feature>
<reference evidence="2" key="1">
    <citation type="submission" date="2014-12" db="EMBL/GenBank/DDBJ databases">
        <title>Insight into the proteome of Arion vulgaris.</title>
        <authorList>
            <person name="Aradska J."/>
            <person name="Bulat T."/>
            <person name="Smidak R."/>
            <person name="Sarate P."/>
            <person name="Gangsoo J."/>
            <person name="Sialana F."/>
            <person name="Bilban M."/>
            <person name="Lubec G."/>
        </authorList>
    </citation>
    <scope>NUCLEOTIDE SEQUENCE</scope>
    <source>
        <tissue evidence="2">Skin</tissue>
    </source>
</reference>
<accession>A0A0B6Z9K3</accession>
<evidence type="ECO:0000313" key="2">
    <source>
        <dbReference type="EMBL" id="CEK65284.1"/>
    </source>
</evidence>